<name>A0A151IIH4_9HYME</name>
<dbReference type="GO" id="GO:0003676">
    <property type="term" value="F:nucleic acid binding"/>
    <property type="evidence" value="ECO:0007669"/>
    <property type="project" value="InterPro"/>
</dbReference>
<protein>
    <recommendedName>
        <fullName evidence="3">Tc1-like transposase DDE domain-containing protein</fullName>
    </recommendedName>
</protein>
<accession>A0A151IIH4</accession>
<dbReference type="Proteomes" id="UP000078542">
    <property type="component" value="Unassembled WGS sequence"/>
</dbReference>
<dbReference type="EMBL" id="KQ977488">
    <property type="protein sequence ID" value="KYN02339.1"/>
    <property type="molecule type" value="Genomic_DNA"/>
</dbReference>
<keyword evidence="2" id="KW-1185">Reference proteome</keyword>
<proteinExistence type="predicted"/>
<dbReference type="InterPro" id="IPR036397">
    <property type="entry name" value="RNaseH_sf"/>
</dbReference>
<dbReference type="PANTHER" id="PTHR47326:SF1">
    <property type="entry name" value="HTH PSQ-TYPE DOMAIN-CONTAINING PROTEIN"/>
    <property type="match status" value="1"/>
</dbReference>
<dbReference type="AlphaFoldDB" id="A0A151IIH4"/>
<dbReference type="STRING" id="456900.A0A151IIH4"/>
<sequence length="241" mass="27744">TPHRSRNVTAYLNEQFPNKWIGLGSPIQVWPPRSPDLTLLDFFLWGHRKEKVYATEPTTAEDMKIRIRQTCQEITLDVLQRVRVSFHNRINKCIEVNGRAFEHFRQHLRYTPTHAHTRTYARTHACTYARTRARANSQAGDGKGNHLIKAPRRHANPTVRPPRGACWITANASGIQTFRIKRLSSRIGIRIDLKNCPQGQNGNSSSVPKPTQVFKTILRHSEICDESKVFQLKKEIALTYE</sequence>
<organism evidence="1 2">
    <name type="scientific">Cyphomyrmex costatus</name>
    <dbReference type="NCBI Taxonomy" id="456900"/>
    <lineage>
        <taxon>Eukaryota</taxon>
        <taxon>Metazoa</taxon>
        <taxon>Ecdysozoa</taxon>
        <taxon>Arthropoda</taxon>
        <taxon>Hexapoda</taxon>
        <taxon>Insecta</taxon>
        <taxon>Pterygota</taxon>
        <taxon>Neoptera</taxon>
        <taxon>Endopterygota</taxon>
        <taxon>Hymenoptera</taxon>
        <taxon>Apocrita</taxon>
        <taxon>Aculeata</taxon>
        <taxon>Formicoidea</taxon>
        <taxon>Formicidae</taxon>
        <taxon>Myrmicinae</taxon>
        <taxon>Cyphomyrmex</taxon>
    </lineage>
</organism>
<dbReference type="PANTHER" id="PTHR47326">
    <property type="entry name" value="TRANSPOSABLE ELEMENT TC3 TRANSPOSASE-LIKE PROTEIN"/>
    <property type="match status" value="1"/>
</dbReference>
<evidence type="ECO:0008006" key="3">
    <source>
        <dbReference type="Google" id="ProtNLM"/>
    </source>
</evidence>
<gene>
    <name evidence="1" type="ORF">ALC62_06844</name>
</gene>
<evidence type="ECO:0000313" key="1">
    <source>
        <dbReference type="EMBL" id="KYN02339.1"/>
    </source>
</evidence>
<evidence type="ECO:0000313" key="2">
    <source>
        <dbReference type="Proteomes" id="UP000078542"/>
    </source>
</evidence>
<reference evidence="1 2" key="1">
    <citation type="submission" date="2016-03" db="EMBL/GenBank/DDBJ databases">
        <title>Cyphomyrmex costatus WGS genome.</title>
        <authorList>
            <person name="Nygaard S."/>
            <person name="Hu H."/>
            <person name="Boomsma J."/>
            <person name="Zhang G."/>
        </authorList>
    </citation>
    <scope>NUCLEOTIDE SEQUENCE [LARGE SCALE GENOMIC DNA]</scope>
    <source>
        <strain evidence="1">MS0001</strain>
        <tissue evidence="1">Whole body</tissue>
    </source>
</reference>
<feature type="non-terminal residue" evidence="1">
    <location>
        <position position="1"/>
    </location>
</feature>
<dbReference type="Gene3D" id="3.30.420.10">
    <property type="entry name" value="Ribonuclease H-like superfamily/Ribonuclease H"/>
    <property type="match status" value="1"/>
</dbReference>